<protein>
    <submittedName>
        <fullName evidence="2">Mu DNA-binding domain-containing protein</fullName>
    </submittedName>
</protein>
<dbReference type="EMBL" id="FOLW01000001">
    <property type="protein sequence ID" value="SFC16853.1"/>
    <property type="molecule type" value="Genomic_DNA"/>
</dbReference>
<dbReference type="PROSITE" id="PS51702">
    <property type="entry name" value="HTH_MU"/>
    <property type="match status" value="1"/>
</dbReference>
<comment type="caution">
    <text evidence="2">The sequence shown here is derived from an EMBL/GenBank/DDBJ whole genome shotgun (WGS) entry which is preliminary data.</text>
</comment>
<proteinExistence type="predicted"/>
<dbReference type="InterPro" id="IPR036388">
    <property type="entry name" value="WH-like_DNA-bd_sf"/>
</dbReference>
<dbReference type="Proteomes" id="UP000226420">
    <property type="component" value="Unassembled WGS sequence"/>
</dbReference>
<dbReference type="RefSeq" id="WP_047779804.1">
    <property type="nucleotide sequence ID" value="NZ_FOLW01000001.1"/>
</dbReference>
<evidence type="ECO:0000259" key="1">
    <source>
        <dbReference type="PROSITE" id="PS51702"/>
    </source>
</evidence>
<dbReference type="GO" id="GO:0003677">
    <property type="term" value="F:DNA binding"/>
    <property type="evidence" value="ECO:0007669"/>
    <property type="project" value="UniProtKB-KW"/>
</dbReference>
<evidence type="ECO:0000313" key="2">
    <source>
        <dbReference type="EMBL" id="SFC16853.1"/>
    </source>
</evidence>
<name>A0AAJ4W8M7_9GAMM</name>
<dbReference type="InterPro" id="IPR009061">
    <property type="entry name" value="DNA-bd_dom_put_sf"/>
</dbReference>
<dbReference type="Pfam" id="PF02316">
    <property type="entry name" value="HTH_Tnp_Mu_1"/>
    <property type="match status" value="1"/>
</dbReference>
<accession>A0AAJ4W8M7</accession>
<dbReference type="InterPro" id="IPR003314">
    <property type="entry name" value="Mu-type_HTH"/>
</dbReference>
<sequence length="124" mass="13961">MKKEWFATKELVGVAGLPTTVQGISQRAKRESWQYRKRVGVQGKAVEYHIESIPEKVQLALRLQEEGAKYSAQVNEPLTIWMSAYNQLTQKEREQLISLLLRHGVAGLMAKVNGSSDDSEESSD</sequence>
<keyword evidence="2" id="KW-0238">DNA-binding</keyword>
<organism evidence="2 3">
    <name type="scientific">Pragia fontium DSM 5563 = ATCC 49100</name>
    <dbReference type="NCBI Taxonomy" id="1122977"/>
    <lineage>
        <taxon>Bacteria</taxon>
        <taxon>Pseudomonadati</taxon>
        <taxon>Pseudomonadota</taxon>
        <taxon>Gammaproteobacteria</taxon>
        <taxon>Enterobacterales</taxon>
        <taxon>Budviciaceae</taxon>
        <taxon>Pragia</taxon>
    </lineage>
</organism>
<gene>
    <name evidence="2" type="ORF">SAMN02745723_101558</name>
</gene>
<reference evidence="2 3" key="1">
    <citation type="submission" date="2016-10" db="EMBL/GenBank/DDBJ databases">
        <authorList>
            <person name="Varghese N."/>
            <person name="Submissions S."/>
        </authorList>
    </citation>
    <scope>NUCLEOTIDE SEQUENCE [LARGE SCALE GENOMIC DNA]</scope>
    <source>
        <strain evidence="2 3">DSM 5563</strain>
    </source>
</reference>
<evidence type="ECO:0000313" key="3">
    <source>
        <dbReference type="Proteomes" id="UP000226420"/>
    </source>
</evidence>
<dbReference type="Gene3D" id="1.10.10.10">
    <property type="entry name" value="Winged helix-like DNA-binding domain superfamily/Winged helix DNA-binding domain"/>
    <property type="match status" value="1"/>
</dbReference>
<dbReference type="SUPFAM" id="SSF46955">
    <property type="entry name" value="Putative DNA-binding domain"/>
    <property type="match status" value="1"/>
</dbReference>
<dbReference type="AlphaFoldDB" id="A0AAJ4W8M7"/>
<feature type="domain" description="HTH Mu-type" evidence="1">
    <location>
        <begin position="2"/>
        <end position="69"/>
    </location>
</feature>